<evidence type="ECO:0000256" key="1">
    <source>
        <dbReference type="ARBA" id="ARBA00023118"/>
    </source>
</evidence>
<keyword evidence="5" id="KW-1185">Reference proteome</keyword>
<evidence type="ECO:0000313" key="4">
    <source>
        <dbReference type="EMBL" id="KYC38638.1"/>
    </source>
</evidence>
<reference evidence="4 5" key="1">
    <citation type="journal article" date="2013" name="Genome Biol. Evol.">
        <title>Genomes of Stigonematalean cyanobacteria (subsection V) and the evolution of oxygenic photosynthesis from prokaryotes to plastids.</title>
        <authorList>
            <person name="Dagan T."/>
            <person name="Roettger M."/>
            <person name="Stucken K."/>
            <person name="Landan G."/>
            <person name="Koch R."/>
            <person name="Major P."/>
            <person name="Gould S.B."/>
            <person name="Goremykin V.V."/>
            <person name="Rippka R."/>
            <person name="Tandeau de Marsac N."/>
            <person name="Gugger M."/>
            <person name="Lockhart P.J."/>
            <person name="Allen J.F."/>
            <person name="Brune I."/>
            <person name="Maus I."/>
            <person name="Puhler A."/>
            <person name="Martin W.F."/>
        </authorList>
    </citation>
    <scope>NUCLEOTIDE SEQUENCE [LARGE SCALE GENOMIC DNA]</scope>
    <source>
        <strain evidence="4 5">PCC 7110</strain>
    </source>
</reference>
<feature type="domain" description="CRISPR type III-associated protein" evidence="3">
    <location>
        <begin position="141"/>
        <end position="283"/>
    </location>
</feature>
<name>A0A139X1S5_9CYAN</name>
<dbReference type="Proteomes" id="UP000076925">
    <property type="component" value="Unassembled WGS sequence"/>
</dbReference>
<proteinExistence type="predicted"/>
<dbReference type="Pfam" id="PF03787">
    <property type="entry name" value="RAMPs"/>
    <property type="match status" value="1"/>
</dbReference>
<accession>A0A139X1S5</accession>
<evidence type="ECO:0000313" key="5">
    <source>
        <dbReference type="Proteomes" id="UP000076925"/>
    </source>
</evidence>
<feature type="compositionally biased region" description="Polar residues" evidence="2">
    <location>
        <begin position="76"/>
        <end position="90"/>
    </location>
</feature>
<sequence length="655" mass="75239">MNQDHVPMMFRAQIDSRSQIHRVDQNKGTYQDAHKWVDEWTKKVFPTNQLPGNQQPRINPSTSSSVSRPQLRHQQNRSPNRATARSTPNNPAFARPTPASSPKVSRDTSFKLPKFGTNVRTWEYTMSWRLVTNSGQDESVILPVINAKGFPYFPGASMKGVFRRACVDMYGKRQANSYCGEKLADGSSKPGILRFHGAYPVSMDWTQGLVDIIHCQEEKQVISDDFQDGAKTQISLHQVKLKFGISSTEKLSEDEWQKIENIWKKALAMGIGSRVSAGYGYFREIEQAVVRDNQLLQIKLKGQGGTSQLVDRTKEFRPNMFKAALRGHTLRLLGGLTNEATAKDITKELWGGFSGDGSIVGLLGVNFDFDPSQIRYEDDKRYYELPTGVLKIFCMHRQIDDVQRQKILETTKALVQFSLIFGGFGKSWRRICHKKFYFSYQRQIIGCHWEFLDDTVYYPITKLEDVAEFISHTRDLLRLWIPKDKQVHRDVNQSTNFSENQSINTPSLPKQVNNPGLMSPPKRPQNPPVNLGAETNNTGVEKWREAWYSPKVQVWGREAKDGKSLAIDWLHSEYRGRDTIRNPHILAGGMQENLRRMLTGRIWHRMYPNFITNEKGSTNTDKGFIELLTIFPDTSPQTQKFLEFLEEESEFMRIW</sequence>
<feature type="region of interest" description="Disordered" evidence="2">
    <location>
        <begin position="495"/>
        <end position="535"/>
    </location>
</feature>
<dbReference type="OrthoDB" id="9813956at2"/>
<dbReference type="AlphaFoldDB" id="A0A139X1S5"/>
<dbReference type="GO" id="GO:0051607">
    <property type="term" value="P:defense response to virus"/>
    <property type="evidence" value="ECO:0007669"/>
    <property type="project" value="UniProtKB-KW"/>
</dbReference>
<protein>
    <recommendedName>
        <fullName evidence="3">CRISPR type III-associated protein domain-containing protein</fullName>
    </recommendedName>
</protein>
<evidence type="ECO:0000259" key="3">
    <source>
        <dbReference type="Pfam" id="PF03787"/>
    </source>
</evidence>
<feature type="compositionally biased region" description="Polar residues" evidence="2">
    <location>
        <begin position="46"/>
        <end position="69"/>
    </location>
</feature>
<dbReference type="RefSeq" id="WP_017746629.1">
    <property type="nucleotide sequence ID" value="NZ_KQ976354.1"/>
</dbReference>
<dbReference type="STRING" id="128403.WA1_36285"/>
<keyword evidence="1" id="KW-0051">Antiviral defense</keyword>
<dbReference type="EMBL" id="ANNX02000040">
    <property type="protein sequence ID" value="KYC38638.1"/>
    <property type="molecule type" value="Genomic_DNA"/>
</dbReference>
<feature type="region of interest" description="Disordered" evidence="2">
    <location>
        <begin position="46"/>
        <end position="110"/>
    </location>
</feature>
<dbReference type="InterPro" id="IPR005537">
    <property type="entry name" value="RAMP_III_fam"/>
</dbReference>
<gene>
    <name evidence="4" type="ORF">WA1_36285</name>
</gene>
<comment type="caution">
    <text evidence="4">The sequence shown here is derived from an EMBL/GenBank/DDBJ whole genome shotgun (WGS) entry which is preliminary data.</text>
</comment>
<feature type="compositionally biased region" description="Polar residues" evidence="2">
    <location>
        <begin position="495"/>
        <end position="516"/>
    </location>
</feature>
<evidence type="ECO:0000256" key="2">
    <source>
        <dbReference type="SAM" id="MobiDB-lite"/>
    </source>
</evidence>
<organism evidence="4 5">
    <name type="scientific">Scytonema hofmannii PCC 7110</name>
    <dbReference type="NCBI Taxonomy" id="128403"/>
    <lineage>
        <taxon>Bacteria</taxon>
        <taxon>Bacillati</taxon>
        <taxon>Cyanobacteriota</taxon>
        <taxon>Cyanophyceae</taxon>
        <taxon>Nostocales</taxon>
        <taxon>Scytonemataceae</taxon>
        <taxon>Scytonema</taxon>
    </lineage>
</organism>